<dbReference type="AlphaFoldDB" id="A0AAW6UBM2"/>
<name>A0AAW6UBM2_PRORE</name>
<protein>
    <submittedName>
        <fullName evidence="1">Uncharacterized protein</fullName>
    </submittedName>
</protein>
<dbReference type="EMBL" id="JAOWIN010000004">
    <property type="protein sequence ID" value="MDI9092529.1"/>
    <property type="molecule type" value="Genomic_DNA"/>
</dbReference>
<dbReference type="Proteomes" id="UP001159001">
    <property type="component" value="Unassembled WGS sequence"/>
</dbReference>
<gene>
    <name evidence="1" type="ORF">OGX73_07845</name>
</gene>
<sequence length="95" mass="11226">MDKCCLCKKELDDYNGYEYRGFHSCEEHFDEVCDRVDRKRQEIINRHDSMSRPLKGLDIRPDNPIGKANRELLKGSIEVSGKETYLEKEYRKGIL</sequence>
<evidence type="ECO:0000313" key="2">
    <source>
        <dbReference type="Proteomes" id="UP001159001"/>
    </source>
</evidence>
<reference evidence="1" key="1">
    <citation type="submission" date="2022-10" db="EMBL/GenBank/DDBJ databases">
        <title>Bacterial isolates recovered from the One Health project in Brazil.</title>
        <authorList>
            <person name="Valiatti T.B."/>
            <person name="Santos F."/>
            <person name="Cayo R."/>
            <person name="Gales A.C."/>
        </authorList>
    </citation>
    <scope>NUCLEOTIDE SEQUENCE</scope>
    <source>
        <strain evidence="1">PVR188</strain>
    </source>
</reference>
<proteinExistence type="predicted"/>
<organism evidence="1 2">
    <name type="scientific">Providencia rettgeri</name>
    <dbReference type="NCBI Taxonomy" id="587"/>
    <lineage>
        <taxon>Bacteria</taxon>
        <taxon>Pseudomonadati</taxon>
        <taxon>Pseudomonadota</taxon>
        <taxon>Gammaproteobacteria</taxon>
        <taxon>Enterobacterales</taxon>
        <taxon>Morganellaceae</taxon>
        <taxon>Providencia</taxon>
    </lineage>
</organism>
<dbReference type="RefSeq" id="WP_211885048.1">
    <property type="nucleotide sequence ID" value="NZ_JAOWIN010000004.1"/>
</dbReference>
<evidence type="ECO:0000313" key="1">
    <source>
        <dbReference type="EMBL" id="MDI9092529.1"/>
    </source>
</evidence>
<comment type="caution">
    <text evidence="1">The sequence shown here is derived from an EMBL/GenBank/DDBJ whole genome shotgun (WGS) entry which is preliminary data.</text>
</comment>
<accession>A0AAW6UBM2</accession>